<dbReference type="GO" id="GO:0050660">
    <property type="term" value="F:flavin adenine dinucleotide binding"/>
    <property type="evidence" value="ECO:0007669"/>
    <property type="project" value="InterPro"/>
</dbReference>
<dbReference type="Gene3D" id="3.50.50.60">
    <property type="entry name" value="FAD/NAD(P)-binding domain"/>
    <property type="match status" value="1"/>
</dbReference>
<keyword evidence="3" id="KW-0285">Flavoprotein</keyword>
<feature type="signal peptide" evidence="4">
    <location>
        <begin position="1"/>
        <end position="24"/>
    </location>
</feature>
<dbReference type="InterPro" id="IPR012132">
    <property type="entry name" value="GMC_OxRdtase"/>
</dbReference>
<dbReference type="GO" id="GO:0016614">
    <property type="term" value="F:oxidoreductase activity, acting on CH-OH group of donors"/>
    <property type="evidence" value="ECO:0007669"/>
    <property type="project" value="InterPro"/>
</dbReference>
<evidence type="ECO:0000259" key="5">
    <source>
        <dbReference type="PROSITE" id="PS00624"/>
    </source>
</evidence>
<keyword evidence="3" id="KW-0274">FAD</keyword>
<dbReference type="PROSITE" id="PS00624">
    <property type="entry name" value="GMC_OXRED_2"/>
    <property type="match status" value="1"/>
</dbReference>
<dbReference type="Pfam" id="PF00732">
    <property type="entry name" value="GMC_oxred_N"/>
    <property type="match status" value="1"/>
</dbReference>
<evidence type="ECO:0000313" key="7">
    <source>
        <dbReference type="Proteomes" id="UP001274830"/>
    </source>
</evidence>
<comment type="cofactor">
    <cofactor evidence="3">
        <name>FAD</name>
        <dbReference type="ChEBI" id="CHEBI:57692"/>
    </cofactor>
</comment>
<dbReference type="Proteomes" id="UP001274830">
    <property type="component" value="Unassembled WGS sequence"/>
</dbReference>
<dbReference type="Pfam" id="PF05199">
    <property type="entry name" value="GMC_oxred_C"/>
    <property type="match status" value="1"/>
</dbReference>
<dbReference type="SUPFAM" id="SSF51905">
    <property type="entry name" value="FAD/NAD(P)-binding domain"/>
    <property type="match status" value="1"/>
</dbReference>
<dbReference type="SUPFAM" id="SSF54373">
    <property type="entry name" value="FAD-linked reductases, C-terminal domain"/>
    <property type="match status" value="1"/>
</dbReference>
<evidence type="ECO:0000256" key="3">
    <source>
        <dbReference type="PIRSR" id="PIRSR000137-2"/>
    </source>
</evidence>
<dbReference type="InterPro" id="IPR000172">
    <property type="entry name" value="GMC_OxRdtase_N"/>
</dbReference>
<dbReference type="PIRSF" id="PIRSF000137">
    <property type="entry name" value="Alcohol_oxidase"/>
    <property type="match status" value="1"/>
</dbReference>
<dbReference type="PANTHER" id="PTHR11552">
    <property type="entry name" value="GLUCOSE-METHANOL-CHOLINE GMC OXIDOREDUCTASE"/>
    <property type="match status" value="1"/>
</dbReference>
<evidence type="ECO:0000256" key="1">
    <source>
        <dbReference type="ARBA" id="ARBA00010790"/>
    </source>
</evidence>
<proteinExistence type="inferred from homology"/>
<dbReference type="InterPro" id="IPR007867">
    <property type="entry name" value="GMC_OxRtase_C"/>
</dbReference>
<evidence type="ECO:0000313" key="6">
    <source>
        <dbReference type="EMBL" id="KAK3675738.1"/>
    </source>
</evidence>
<sequence length="616" mass="65656">MLVSSTYSPLIAFGVALLPVGTAASPWRSNWLTGSNFGVPGTNATFDYVVVGGGTAGLTIATRLAQNGSYSVAVIEAGGFYELENGNNSQIPAFAFLSTNTDSLDGVNPLIDWLFETTPQPGAGGRVIHYARGKTLGGTSARNYLNFNRPTIGAMQKWADTVGDNSFLWNNVLPYYKKSVHFTPPNKTSLNANTTINYDLSAWSSDGGPLQVSYPNYIYAVGSWMTQAFAQLGSYTLNGFNSGCLIGSSYTSHTENPADETRSSSQTAFLTLAMQETDLIVYTHTLAKKLLFNSQKKATGVLAQAGGVNFAISANKEVILSAGTFQSPQLLMVSGIGPASTLRNHNISLLADRPGVGQNMWDNVLFGVTHEVNLETTSILSSPAYFGLVNDYLTKKTGPLTNVGSDWISYDKISNQTWSNISASTRTELASTFPPDWPEAEWIANSLATGGAPDNGNYATLSSGLLALVSHGNITISSSDMADAPIVNPNWLADPVDKEIAIAALKRSRQIWATPALQKVILGPELAPGANITTDAEILDWIGKNLQLLYHAAGTCAMGKVNDTMAVVDSEARVIGVQGLRVVDASSFPFLPPGQPQATIYMLAEKIAEDILFGKS</sequence>
<gene>
    <name evidence="6" type="ORF">LTR78_004379</name>
</gene>
<reference evidence="6" key="1">
    <citation type="submission" date="2023-07" db="EMBL/GenBank/DDBJ databases">
        <title>Black Yeasts Isolated from many extreme environments.</title>
        <authorList>
            <person name="Coleine C."/>
            <person name="Stajich J.E."/>
            <person name="Selbmann L."/>
        </authorList>
    </citation>
    <scope>NUCLEOTIDE SEQUENCE</scope>
    <source>
        <strain evidence="6">CCFEE 5485</strain>
    </source>
</reference>
<dbReference type="InterPro" id="IPR036188">
    <property type="entry name" value="FAD/NAD-bd_sf"/>
</dbReference>
<comment type="caution">
    <text evidence="6">The sequence shown here is derived from an EMBL/GenBank/DDBJ whole genome shotgun (WGS) entry which is preliminary data.</text>
</comment>
<comment type="similarity">
    <text evidence="1">Belongs to the GMC oxidoreductase family.</text>
</comment>
<name>A0AAE0WPV4_9PEZI</name>
<keyword evidence="7" id="KW-1185">Reference proteome</keyword>
<dbReference type="GO" id="GO:0044550">
    <property type="term" value="P:secondary metabolite biosynthetic process"/>
    <property type="evidence" value="ECO:0007669"/>
    <property type="project" value="TreeGrafter"/>
</dbReference>
<accession>A0AAE0WPV4</accession>
<evidence type="ECO:0000256" key="2">
    <source>
        <dbReference type="ARBA" id="ARBA00023180"/>
    </source>
</evidence>
<organism evidence="6 7">
    <name type="scientific">Recurvomyces mirabilis</name>
    <dbReference type="NCBI Taxonomy" id="574656"/>
    <lineage>
        <taxon>Eukaryota</taxon>
        <taxon>Fungi</taxon>
        <taxon>Dikarya</taxon>
        <taxon>Ascomycota</taxon>
        <taxon>Pezizomycotina</taxon>
        <taxon>Dothideomycetes</taxon>
        <taxon>Dothideomycetidae</taxon>
        <taxon>Mycosphaerellales</taxon>
        <taxon>Teratosphaeriaceae</taxon>
        <taxon>Recurvomyces</taxon>
    </lineage>
</organism>
<protein>
    <recommendedName>
        <fullName evidence="5">Glucose-methanol-choline oxidoreductase N-terminal domain-containing protein</fullName>
    </recommendedName>
</protein>
<dbReference type="AlphaFoldDB" id="A0AAE0WPV4"/>
<dbReference type="PANTHER" id="PTHR11552:SF138">
    <property type="entry name" value="DEHYDROGENASE PKFF-RELATED"/>
    <property type="match status" value="1"/>
</dbReference>
<feature type="binding site" evidence="3">
    <location>
        <position position="139"/>
    </location>
    <ligand>
        <name>FAD</name>
        <dbReference type="ChEBI" id="CHEBI:57692"/>
    </ligand>
</feature>
<feature type="domain" description="Glucose-methanol-choline oxidoreductase N-terminal" evidence="5">
    <location>
        <begin position="323"/>
        <end position="337"/>
    </location>
</feature>
<feature type="binding site" evidence="3">
    <location>
        <begin position="596"/>
        <end position="597"/>
    </location>
    <ligand>
        <name>FAD</name>
        <dbReference type="ChEBI" id="CHEBI:57692"/>
    </ligand>
</feature>
<evidence type="ECO:0000256" key="4">
    <source>
        <dbReference type="SAM" id="SignalP"/>
    </source>
</evidence>
<dbReference type="EMBL" id="JAUTXT010000013">
    <property type="protein sequence ID" value="KAK3675738.1"/>
    <property type="molecule type" value="Genomic_DNA"/>
</dbReference>
<keyword evidence="2" id="KW-0325">Glycoprotein</keyword>
<keyword evidence="4" id="KW-0732">Signal</keyword>
<feature type="chain" id="PRO_5042239844" description="Glucose-methanol-choline oxidoreductase N-terminal domain-containing protein" evidence="4">
    <location>
        <begin position="25"/>
        <end position="616"/>
    </location>
</feature>
<dbReference type="Gene3D" id="3.30.560.10">
    <property type="entry name" value="Glucose Oxidase, domain 3"/>
    <property type="match status" value="1"/>
</dbReference>